<evidence type="ECO:0000256" key="10">
    <source>
        <dbReference type="ARBA" id="ARBA00022842"/>
    </source>
</evidence>
<evidence type="ECO:0000256" key="11">
    <source>
        <dbReference type="ARBA" id="ARBA00023277"/>
    </source>
</evidence>
<dbReference type="SUPFAM" id="SSF56784">
    <property type="entry name" value="HAD-like"/>
    <property type="match status" value="1"/>
</dbReference>
<dbReference type="GO" id="GO:0046295">
    <property type="term" value="P:glycolate biosynthetic process"/>
    <property type="evidence" value="ECO:0007669"/>
    <property type="project" value="UniProtKB-UniRule"/>
</dbReference>
<keyword evidence="9 13" id="KW-0378">Hydrolase</keyword>
<dbReference type="OrthoDB" id="9776368at2"/>
<evidence type="ECO:0000256" key="6">
    <source>
        <dbReference type="ARBA" id="ARBA00013078"/>
    </source>
</evidence>
<reference evidence="14 15" key="1">
    <citation type="submission" date="2017-01" db="EMBL/GenBank/DDBJ databases">
        <title>Whole-Genome Shotgun Sequencing of Two beta-Proteobacterial Species in Search of the Bulgecin Biosynthetic Cluster.</title>
        <authorList>
            <person name="Horsman M.E."/>
            <person name="Marous D.R."/>
            <person name="Li R."/>
            <person name="Oliver R.A."/>
            <person name="Byun B."/>
            <person name="Emrich S.J."/>
            <person name="Boggess B."/>
            <person name="Townsend C.A."/>
            <person name="Mobashery S."/>
        </authorList>
    </citation>
    <scope>NUCLEOTIDE SEQUENCE [LARGE SCALE GENOMIC DNA]</scope>
    <source>
        <strain evidence="14 15">ATCC 31363</strain>
    </source>
</reference>
<evidence type="ECO:0000313" key="15">
    <source>
        <dbReference type="Proteomes" id="UP000218022"/>
    </source>
</evidence>
<dbReference type="SFLD" id="SFLDS00003">
    <property type="entry name" value="Haloacid_Dehalogenase"/>
    <property type="match status" value="1"/>
</dbReference>
<comment type="subunit">
    <text evidence="5">Homotrimer.</text>
</comment>
<dbReference type="GO" id="GO:0008967">
    <property type="term" value="F:phosphoglycolate phosphatase activity"/>
    <property type="evidence" value="ECO:0007669"/>
    <property type="project" value="UniProtKB-UniRule"/>
</dbReference>
<evidence type="ECO:0000256" key="8">
    <source>
        <dbReference type="ARBA" id="ARBA00022723"/>
    </source>
</evidence>
<gene>
    <name evidence="14" type="ORF">BWP39_19030</name>
</gene>
<dbReference type="GO" id="GO:0019253">
    <property type="term" value="P:reductive pentose-phosphate cycle"/>
    <property type="evidence" value="ECO:0007669"/>
    <property type="project" value="UniProtKB-KW"/>
</dbReference>
<dbReference type="SFLD" id="SFLDG01135">
    <property type="entry name" value="C1.5.6:_HAD__Beta-PGM__Phospha"/>
    <property type="match status" value="1"/>
</dbReference>
<dbReference type="NCBIfam" id="TIGR01549">
    <property type="entry name" value="HAD-SF-IA-v1"/>
    <property type="match status" value="1"/>
</dbReference>
<dbReference type="PANTHER" id="PTHR43434">
    <property type="entry name" value="PHOSPHOGLYCOLATE PHOSPHATASE"/>
    <property type="match status" value="1"/>
</dbReference>
<proteinExistence type="inferred from homology"/>
<dbReference type="EMBL" id="MTZV01000005">
    <property type="protein sequence ID" value="PCE24604.1"/>
    <property type="molecule type" value="Genomic_DNA"/>
</dbReference>
<evidence type="ECO:0000256" key="4">
    <source>
        <dbReference type="ARBA" id="ARBA00006171"/>
    </source>
</evidence>
<feature type="binding site" evidence="13">
    <location>
        <position position="25"/>
    </location>
    <ligand>
        <name>Mg(2+)</name>
        <dbReference type="ChEBI" id="CHEBI:18420"/>
    </ligand>
</feature>
<name>A0A2A4EWC0_9BURK</name>
<dbReference type="NCBIfam" id="TIGR01449">
    <property type="entry name" value="PGP_bact"/>
    <property type="match status" value="1"/>
</dbReference>
<keyword evidence="10 13" id="KW-0460">Magnesium</keyword>
<dbReference type="Gene3D" id="1.10.150.240">
    <property type="entry name" value="Putative phosphatase, domain 2"/>
    <property type="match status" value="1"/>
</dbReference>
<dbReference type="RefSeq" id="WP_096722964.1">
    <property type="nucleotide sequence ID" value="NZ_MTZV01000005.1"/>
</dbReference>
<dbReference type="InterPro" id="IPR050155">
    <property type="entry name" value="HAD-like_hydrolase_sf"/>
</dbReference>
<keyword evidence="7" id="KW-0113">Calvin cycle</keyword>
<dbReference type="UniPathway" id="UPA00865">
    <property type="reaction ID" value="UER00834"/>
</dbReference>
<dbReference type="AlphaFoldDB" id="A0A2A4EWC0"/>
<dbReference type="GO" id="GO:0005829">
    <property type="term" value="C:cytosol"/>
    <property type="evidence" value="ECO:0007669"/>
    <property type="project" value="TreeGrafter"/>
</dbReference>
<evidence type="ECO:0000256" key="9">
    <source>
        <dbReference type="ARBA" id="ARBA00022801"/>
    </source>
</evidence>
<keyword evidence="11 13" id="KW-0119">Carbohydrate metabolism</keyword>
<dbReference type="InterPro" id="IPR023198">
    <property type="entry name" value="PGP-like_dom2"/>
</dbReference>
<comment type="caution">
    <text evidence="14">The sequence shown here is derived from an EMBL/GenBank/DDBJ whole genome shotgun (WGS) entry which is preliminary data.</text>
</comment>
<dbReference type="GO" id="GO:0006281">
    <property type="term" value="P:DNA repair"/>
    <property type="evidence" value="ECO:0007669"/>
    <property type="project" value="TreeGrafter"/>
</dbReference>
<dbReference type="InterPro" id="IPR036412">
    <property type="entry name" value="HAD-like_sf"/>
</dbReference>
<dbReference type="SFLD" id="SFLDG01129">
    <property type="entry name" value="C1.5:_HAD__Beta-PGM__Phosphata"/>
    <property type="match status" value="1"/>
</dbReference>
<comment type="cofactor">
    <cofactor evidence="2 13">
        <name>Mg(2+)</name>
        <dbReference type="ChEBI" id="CHEBI:18420"/>
    </cofactor>
</comment>
<sequence length="242" mass="25569">MTIDEAHPYAAPVFTGPRLQAAIVDLDGTMIDTVDDFTAGLNGMLAQLDAAPISRSEVMGYIGKGSEHLVRTVLVSRLGEDRAQAHFDNALAIYQTEYAKINGRHTRLYPDVEAGLIAMRAAGLKLACVTNKPHRFAVELLTQYGLLDYFTLVLGGDSLPKKKPDPLPILHACATLDVAPQATVAIGDSENDALAGRAAGTATLTVPYGYNHGQAIQTIKSDGIVASLLDAAKAIAAHNPPA</sequence>
<feature type="binding site" evidence="13">
    <location>
        <position position="188"/>
    </location>
    <ligand>
        <name>Mg(2+)</name>
        <dbReference type="ChEBI" id="CHEBI:18420"/>
    </ligand>
</feature>
<evidence type="ECO:0000256" key="13">
    <source>
        <dbReference type="HAMAP-Rule" id="MF_00495"/>
    </source>
</evidence>
<evidence type="ECO:0000313" key="14">
    <source>
        <dbReference type="EMBL" id="PCE24604.1"/>
    </source>
</evidence>
<comment type="function">
    <text evidence="12 13">Specifically catalyzes the dephosphorylation of 2-phosphoglycolate. Is involved in the dissimilation of the intracellular 2-phosphoglycolate formed during the DNA repair of 3'-phosphoglycolate ends, a major class of DNA lesions induced by oxidative stress.</text>
</comment>
<comment type="pathway">
    <text evidence="3 13">Organic acid metabolism; glycolate biosynthesis; glycolate from 2-phosphoglycolate: step 1/1.</text>
</comment>
<dbReference type="NCBIfam" id="NF009695">
    <property type="entry name" value="PRK13222.1-2"/>
    <property type="match status" value="1"/>
</dbReference>
<dbReference type="PANTHER" id="PTHR43434:SF1">
    <property type="entry name" value="PHOSPHOGLYCOLATE PHOSPHATASE"/>
    <property type="match status" value="1"/>
</dbReference>
<dbReference type="Pfam" id="PF13419">
    <property type="entry name" value="HAD_2"/>
    <property type="match status" value="1"/>
</dbReference>
<dbReference type="NCBIfam" id="TIGR01509">
    <property type="entry name" value="HAD-SF-IA-v3"/>
    <property type="match status" value="1"/>
</dbReference>
<protein>
    <recommendedName>
        <fullName evidence="6 13">Phosphoglycolate phosphatase</fullName>
        <shortName evidence="13">PGP</shortName>
        <shortName evidence="13">PGPase</shortName>
        <ecNumber evidence="6 13">3.1.3.18</ecNumber>
    </recommendedName>
</protein>
<evidence type="ECO:0000256" key="2">
    <source>
        <dbReference type="ARBA" id="ARBA00001946"/>
    </source>
</evidence>
<evidence type="ECO:0000256" key="3">
    <source>
        <dbReference type="ARBA" id="ARBA00004818"/>
    </source>
</evidence>
<dbReference type="GO" id="GO:0046872">
    <property type="term" value="F:metal ion binding"/>
    <property type="evidence" value="ECO:0007669"/>
    <property type="project" value="UniProtKB-KW"/>
</dbReference>
<dbReference type="PRINTS" id="PR00413">
    <property type="entry name" value="HADHALOGNASE"/>
</dbReference>
<feature type="binding site" evidence="13">
    <location>
        <position position="27"/>
    </location>
    <ligand>
        <name>Mg(2+)</name>
        <dbReference type="ChEBI" id="CHEBI:18420"/>
    </ligand>
</feature>
<evidence type="ECO:0000256" key="1">
    <source>
        <dbReference type="ARBA" id="ARBA00000830"/>
    </source>
</evidence>
<feature type="active site" description="Nucleophile" evidence="13">
    <location>
        <position position="25"/>
    </location>
</feature>
<evidence type="ECO:0000256" key="7">
    <source>
        <dbReference type="ARBA" id="ARBA00022567"/>
    </source>
</evidence>
<dbReference type="Gene3D" id="3.40.50.1000">
    <property type="entry name" value="HAD superfamily/HAD-like"/>
    <property type="match status" value="1"/>
</dbReference>
<dbReference type="InterPro" id="IPR041492">
    <property type="entry name" value="HAD_2"/>
</dbReference>
<dbReference type="HAMAP" id="MF_00495">
    <property type="entry name" value="GPH_hydrolase_bact"/>
    <property type="match status" value="1"/>
</dbReference>
<dbReference type="InterPro" id="IPR023214">
    <property type="entry name" value="HAD_sf"/>
</dbReference>
<evidence type="ECO:0000256" key="12">
    <source>
        <dbReference type="ARBA" id="ARBA00059247"/>
    </source>
</evidence>
<accession>A0A2A4EWC0</accession>
<comment type="catalytic activity">
    <reaction evidence="1 13">
        <text>2-phosphoglycolate + H2O = glycolate + phosphate</text>
        <dbReference type="Rhea" id="RHEA:14369"/>
        <dbReference type="ChEBI" id="CHEBI:15377"/>
        <dbReference type="ChEBI" id="CHEBI:29805"/>
        <dbReference type="ChEBI" id="CHEBI:43474"/>
        <dbReference type="ChEBI" id="CHEBI:58033"/>
        <dbReference type="EC" id="3.1.3.18"/>
    </reaction>
</comment>
<keyword evidence="8 13" id="KW-0479">Metal-binding</keyword>
<dbReference type="Proteomes" id="UP000218022">
    <property type="component" value="Unassembled WGS sequence"/>
</dbReference>
<evidence type="ECO:0000256" key="5">
    <source>
        <dbReference type="ARBA" id="ARBA00011233"/>
    </source>
</evidence>
<dbReference type="InterPro" id="IPR037512">
    <property type="entry name" value="PGPase_prok"/>
</dbReference>
<organism evidence="14 15">
    <name type="scientific">Paraburkholderia acidicola</name>
    <dbReference type="NCBI Taxonomy" id="1912599"/>
    <lineage>
        <taxon>Bacteria</taxon>
        <taxon>Pseudomonadati</taxon>
        <taxon>Pseudomonadota</taxon>
        <taxon>Betaproteobacteria</taxon>
        <taxon>Burkholderiales</taxon>
        <taxon>Burkholderiaceae</taxon>
        <taxon>Paraburkholderia</taxon>
    </lineage>
</organism>
<dbReference type="EC" id="3.1.3.18" evidence="6 13"/>
<dbReference type="InterPro" id="IPR006439">
    <property type="entry name" value="HAD-SF_hydro_IA"/>
</dbReference>
<comment type="similarity">
    <text evidence="4 13">Belongs to the HAD-like hydrolase superfamily. CbbY/CbbZ/Gph/YieH family.</text>
</comment>
<dbReference type="FunFam" id="3.40.50.1000:FF:000022">
    <property type="entry name" value="Phosphoglycolate phosphatase"/>
    <property type="match status" value="1"/>
</dbReference>